<dbReference type="EMBL" id="UOEU01000864">
    <property type="protein sequence ID" value="VAW41857.1"/>
    <property type="molecule type" value="Genomic_DNA"/>
</dbReference>
<evidence type="ECO:0000313" key="4">
    <source>
        <dbReference type="EMBL" id="VAW41857.1"/>
    </source>
</evidence>
<sequence>RGRDLDVMQNLEVKEAMTVDPYLVQEDMLLSELGQLLQRTHHHSFPVVDKKLNLVGMVSLRDYERAANAPNFDALRVGDIATLGRLMIAYADEPLSEVIQRLAVRGINKMPVVARNAPKRVIGVIRRRDIVKAYNIALARRKNDEPDVEKQPVSPNSQMVFLDVEIMPNSKIIHKTVAEIAPELPYECVLVSVRRQGVLLVPHGDTVILPNDMLNVFLRRTDEEQLRACLGMVENGEE</sequence>
<dbReference type="InterPro" id="IPR006037">
    <property type="entry name" value="RCK_C"/>
</dbReference>
<feature type="domain" description="CBS" evidence="3">
    <location>
        <begin position="17"/>
        <end position="74"/>
    </location>
</feature>
<dbReference type="Gene3D" id="3.10.580.10">
    <property type="entry name" value="CBS-domain"/>
    <property type="match status" value="1"/>
</dbReference>
<dbReference type="SUPFAM" id="SSF54631">
    <property type="entry name" value="CBS-domain pair"/>
    <property type="match status" value="1"/>
</dbReference>
<evidence type="ECO:0008006" key="5">
    <source>
        <dbReference type="Google" id="ProtNLM"/>
    </source>
</evidence>
<evidence type="ECO:0000259" key="3">
    <source>
        <dbReference type="PROSITE" id="PS51371"/>
    </source>
</evidence>
<organism evidence="4">
    <name type="scientific">hydrothermal vent metagenome</name>
    <dbReference type="NCBI Taxonomy" id="652676"/>
    <lineage>
        <taxon>unclassified sequences</taxon>
        <taxon>metagenomes</taxon>
        <taxon>ecological metagenomes</taxon>
    </lineage>
</organism>
<dbReference type="InterPro" id="IPR000644">
    <property type="entry name" value="CBS_dom"/>
</dbReference>
<name>A0A3B0VTR1_9ZZZZ</name>
<evidence type="ECO:0000259" key="2">
    <source>
        <dbReference type="PROSITE" id="PS51202"/>
    </source>
</evidence>
<keyword evidence="1" id="KW-0129">CBS domain</keyword>
<feature type="non-terminal residue" evidence="4">
    <location>
        <position position="1"/>
    </location>
</feature>
<dbReference type="SUPFAM" id="SSF116726">
    <property type="entry name" value="TrkA C-terminal domain-like"/>
    <property type="match status" value="1"/>
</dbReference>
<proteinExistence type="predicted"/>
<dbReference type="AlphaFoldDB" id="A0A3B0VTR1"/>
<dbReference type="InterPro" id="IPR036721">
    <property type="entry name" value="RCK_C_sf"/>
</dbReference>
<feature type="domain" description="RCK C-terminal" evidence="2">
    <location>
        <begin position="146"/>
        <end position="232"/>
    </location>
</feature>
<dbReference type="PANTHER" id="PTHR43080:SF2">
    <property type="entry name" value="CBS DOMAIN-CONTAINING PROTEIN"/>
    <property type="match status" value="1"/>
</dbReference>
<gene>
    <name evidence="4" type="ORF">MNBD_CHLOROFLEXI01-3257</name>
</gene>
<dbReference type="PROSITE" id="PS51371">
    <property type="entry name" value="CBS"/>
    <property type="match status" value="2"/>
</dbReference>
<dbReference type="Pfam" id="PF00571">
    <property type="entry name" value="CBS"/>
    <property type="match status" value="2"/>
</dbReference>
<dbReference type="GO" id="GO:0006813">
    <property type="term" value="P:potassium ion transport"/>
    <property type="evidence" value="ECO:0007669"/>
    <property type="project" value="InterPro"/>
</dbReference>
<dbReference type="Pfam" id="PF02080">
    <property type="entry name" value="TrkA_C"/>
    <property type="match status" value="1"/>
</dbReference>
<accession>A0A3B0VTR1</accession>
<reference evidence="4" key="1">
    <citation type="submission" date="2018-06" db="EMBL/GenBank/DDBJ databases">
        <authorList>
            <person name="Zhirakovskaya E."/>
        </authorList>
    </citation>
    <scope>NUCLEOTIDE SEQUENCE</scope>
</reference>
<dbReference type="InterPro" id="IPR046342">
    <property type="entry name" value="CBS_dom_sf"/>
</dbReference>
<dbReference type="Gene3D" id="3.30.70.1450">
    <property type="entry name" value="Regulator of K+ conductance, C-terminal domain"/>
    <property type="match status" value="1"/>
</dbReference>
<feature type="domain" description="CBS" evidence="3">
    <location>
        <begin position="80"/>
        <end position="145"/>
    </location>
</feature>
<dbReference type="InterPro" id="IPR051257">
    <property type="entry name" value="Diverse_CBS-Domain"/>
</dbReference>
<protein>
    <recommendedName>
        <fullName evidence="5">CBS domain-containing protein</fullName>
    </recommendedName>
</protein>
<evidence type="ECO:0000256" key="1">
    <source>
        <dbReference type="ARBA" id="ARBA00023122"/>
    </source>
</evidence>
<dbReference type="GO" id="GO:0008324">
    <property type="term" value="F:monoatomic cation transmembrane transporter activity"/>
    <property type="evidence" value="ECO:0007669"/>
    <property type="project" value="InterPro"/>
</dbReference>
<dbReference type="SMART" id="SM00116">
    <property type="entry name" value="CBS"/>
    <property type="match status" value="2"/>
</dbReference>
<dbReference type="PROSITE" id="PS51202">
    <property type="entry name" value="RCK_C"/>
    <property type="match status" value="1"/>
</dbReference>
<dbReference type="PANTHER" id="PTHR43080">
    <property type="entry name" value="CBS DOMAIN-CONTAINING PROTEIN CBSX3, MITOCHONDRIAL"/>
    <property type="match status" value="1"/>
</dbReference>